<dbReference type="Pfam" id="PF00171">
    <property type="entry name" value="Aldedh"/>
    <property type="match status" value="1"/>
</dbReference>
<dbReference type="InterPro" id="IPR016163">
    <property type="entry name" value="Ald_DH_C"/>
</dbReference>
<dbReference type="Proteomes" id="UP000198894">
    <property type="component" value="Unassembled WGS sequence"/>
</dbReference>
<organism evidence="7 8">
    <name type="scientific">Mesorhizobium muleiense</name>
    <dbReference type="NCBI Taxonomy" id="1004279"/>
    <lineage>
        <taxon>Bacteria</taxon>
        <taxon>Pseudomonadati</taxon>
        <taxon>Pseudomonadota</taxon>
        <taxon>Alphaproteobacteria</taxon>
        <taxon>Hyphomicrobiales</taxon>
        <taxon>Phyllobacteriaceae</taxon>
        <taxon>Mesorhizobium</taxon>
    </lineage>
</organism>
<dbReference type="InterPro" id="IPR016160">
    <property type="entry name" value="Ald_DH_CS_CYS"/>
</dbReference>
<sequence length="513" mass="54600">MAGAEVVKNYIDGEWRDSSSGGRIEVDDPSNGETIAVVAEAGPEEVHLAVAAANRVFRDRVLIDMHPYDRGQMLFRVADALEARSEEIATINCIETGKALDLARGEVRTAIRYLRYYAGLADKLEGRSIPRGAEFVDYTVRSPFGVSAQIVPWNGPLELMARSLACAIATGNSVVVKSPELAPLSGVEFARACETAGLPAGAVNVITGYGQTAGQALIEHPDVRHIVFTGSTATGRTVLKAASERIVPCIMELGGKSAAVVYSDADLDAVVDAVRIGTYLNAGQNCNNLTRLLVQRSIADELLEKVKVCVEGLTVGPGRENCDLTPMISKKQRKGVTEACEIALLEGARAVTGGAALSERSGYFMAATVFADVTRDSNLFQKEVFGPVLAVTVFDDPATGIELANDTDQGLAAGVFTRDIDRALWCADRLWAGQVYVNGWYVGGVETPFGGVKQSGYGREKGQEALDGYVQTRNIGIRISPPSSGEGSRAQSRTVTRDQGPSQAIALSDLVQP</sequence>
<evidence type="ECO:0000256" key="3">
    <source>
        <dbReference type="PROSITE-ProRule" id="PRU10007"/>
    </source>
</evidence>
<dbReference type="RefSeq" id="WP_091598720.1">
    <property type="nucleotide sequence ID" value="NZ_FNEE01000021.1"/>
</dbReference>
<evidence type="ECO:0000256" key="4">
    <source>
        <dbReference type="RuleBase" id="RU003345"/>
    </source>
</evidence>
<feature type="active site" evidence="3">
    <location>
        <position position="252"/>
    </location>
</feature>
<dbReference type="InterPro" id="IPR016161">
    <property type="entry name" value="Ald_DH/histidinol_DH"/>
</dbReference>
<accession>A0A1G9F798</accession>
<keyword evidence="8" id="KW-1185">Reference proteome</keyword>
<reference evidence="8" key="1">
    <citation type="submission" date="2016-10" db="EMBL/GenBank/DDBJ databases">
        <authorList>
            <person name="Varghese N."/>
            <person name="Submissions S."/>
        </authorList>
    </citation>
    <scope>NUCLEOTIDE SEQUENCE [LARGE SCALE GENOMIC DNA]</scope>
    <source>
        <strain evidence="8">CGMCC 1.11022</strain>
    </source>
</reference>
<evidence type="ECO:0000313" key="8">
    <source>
        <dbReference type="Proteomes" id="UP000198894"/>
    </source>
</evidence>
<dbReference type="GO" id="GO:0016620">
    <property type="term" value="F:oxidoreductase activity, acting on the aldehyde or oxo group of donors, NAD or NADP as acceptor"/>
    <property type="evidence" value="ECO:0007669"/>
    <property type="project" value="InterPro"/>
</dbReference>
<evidence type="ECO:0000256" key="1">
    <source>
        <dbReference type="ARBA" id="ARBA00009986"/>
    </source>
</evidence>
<dbReference type="InterPro" id="IPR016162">
    <property type="entry name" value="Ald_DH_N"/>
</dbReference>
<dbReference type="Gene3D" id="3.40.605.10">
    <property type="entry name" value="Aldehyde Dehydrogenase, Chain A, domain 1"/>
    <property type="match status" value="1"/>
</dbReference>
<dbReference type="EMBL" id="FNEE01000021">
    <property type="protein sequence ID" value="SDK84220.1"/>
    <property type="molecule type" value="Genomic_DNA"/>
</dbReference>
<dbReference type="Gene3D" id="3.40.309.10">
    <property type="entry name" value="Aldehyde Dehydrogenase, Chain A, domain 2"/>
    <property type="match status" value="1"/>
</dbReference>
<dbReference type="AlphaFoldDB" id="A0A1G9F798"/>
<name>A0A1G9F798_9HYPH</name>
<dbReference type="PANTHER" id="PTHR11699">
    <property type="entry name" value="ALDEHYDE DEHYDROGENASE-RELATED"/>
    <property type="match status" value="1"/>
</dbReference>
<evidence type="ECO:0000256" key="2">
    <source>
        <dbReference type="ARBA" id="ARBA00023002"/>
    </source>
</evidence>
<dbReference type="InterPro" id="IPR015590">
    <property type="entry name" value="Aldehyde_DH_dom"/>
</dbReference>
<dbReference type="FunFam" id="3.40.605.10:FF:000007">
    <property type="entry name" value="NAD/NADP-dependent betaine aldehyde dehydrogenase"/>
    <property type="match status" value="1"/>
</dbReference>
<feature type="region of interest" description="Disordered" evidence="5">
    <location>
        <begin position="477"/>
        <end position="513"/>
    </location>
</feature>
<evidence type="ECO:0000313" key="7">
    <source>
        <dbReference type="EMBL" id="SDK84220.1"/>
    </source>
</evidence>
<evidence type="ECO:0000256" key="5">
    <source>
        <dbReference type="SAM" id="MobiDB-lite"/>
    </source>
</evidence>
<protein>
    <submittedName>
        <fullName evidence="7">Aldehyde dehydrogenase (NAD+)/betaine-aldehyde dehydrogenase</fullName>
    </submittedName>
</protein>
<feature type="domain" description="Aldehyde dehydrogenase" evidence="6">
    <location>
        <begin position="15"/>
        <end position="474"/>
    </location>
</feature>
<evidence type="ECO:0000259" key="6">
    <source>
        <dbReference type="Pfam" id="PF00171"/>
    </source>
</evidence>
<dbReference type="InterPro" id="IPR029510">
    <property type="entry name" value="Ald_DH_CS_GLU"/>
</dbReference>
<comment type="similarity">
    <text evidence="1 4">Belongs to the aldehyde dehydrogenase family.</text>
</comment>
<proteinExistence type="inferred from homology"/>
<feature type="compositionally biased region" description="Polar residues" evidence="5">
    <location>
        <begin position="481"/>
        <end position="502"/>
    </location>
</feature>
<dbReference type="SUPFAM" id="SSF53720">
    <property type="entry name" value="ALDH-like"/>
    <property type="match status" value="1"/>
</dbReference>
<dbReference type="PROSITE" id="PS00687">
    <property type="entry name" value="ALDEHYDE_DEHYDR_GLU"/>
    <property type="match status" value="1"/>
</dbReference>
<gene>
    <name evidence="7" type="ORF">SAMN05428953_12192</name>
</gene>
<keyword evidence="2 4" id="KW-0560">Oxidoreductase</keyword>
<dbReference type="PROSITE" id="PS00070">
    <property type="entry name" value="ALDEHYDE_DEHYDR_CYS"/>
    <property type="match status" value="1"/>
</dbReference>